<accession>A0A518EY70</accession>
<dbReference type="AlphaFoldDB" id="A0A518EY70"/>
<dbReference type="Proteomes" id="UP000320390">
    <property type="component" value="Chromosome"/>
</dbReference>
<organism evidence="2 3">
    <name type="scientific">Saltatorellus ferox</name>
    <dbReference type="NCBI Taxonomy" id="2528018"/>
    <lineage>
        <taxon>Bacteria</taxon>
        <taxon>Pseudomonadati</taxon>
        <taxon>Planctomycetota</taxon>
        <taxon>Planctomycetia</taxon>
        <taxon>Planctomycetia incertae sedis</taxon>
        <taxon>Saltatorellus</taxon>
    </lineage>
</organism>
<evidence type="ECO:0000313" key="3">
    <source>
        <dbReference type="Proteomes" id="UP000320390"/>
    </source>
</evidence>
<feature type="compositionally biased region" description="Basic and acidic residues" evidence="1">
    <location>
        <begin position="52"/>
        <end position="71"/>
    </location>
</feature>
<sequence length="81" mass="9316">MARTYASDMEYWVSAALAPLLWLALRSTVARTEVHEEDVQAMSPSVSGPPEAWKRMYEQSSGDRRSRDPKAYRGRLLQFPR</sequence>
<protein>
    <submittedName>
        <fullName evidence="2">Uncharacterized protein</fullName>
    </submittedName>
</protein>
<feature type="region of interest" description="Disordered" evidence="1">
    <location>
        <begin position="34"/>
        <end position="81"/>
    </location>
</feature>
<dbReference type="EMBL" id="CP036434">
    <property type="protein sequence ID" value="QDV09032.1"/>
    <property type="molecule type" value="Genomic_DNA"/>
</dbReference>
<reference evidence="2 3" key="1">
    <citation type="submission" date="2019-02" db="EMBL/GenBank/DDBJ databases">
        <title>Deep-cultivation of Planctomycetes and their phenomic and genomic characterization uncovers novel biology.</title>
        <authorList>
            <person name="Wiegand S."/>
            <person name="Jogler M."/>
            <person name="Boedeker C."/>
            <person name="Pinto D."/>
            <person name="Vollmers J."/>
            <person name="Rivas-Marin E."/>
            <person name="Kohn T."/>
            <person name="Peeters S.H."/>
            <person name="Heuer A."/>
            <person name="Rast P."/>
            <person name="Oberbeckmann S."/>
            <person name="Bunk B."/>
            <person name="Jeske O."/>
            <person name="Meyerdierks A."/>
            <person name="Storesund J.E."/>
            <person name="Kallscheuer N."/>
            <person name="Luecker S."/>
            <person name="Lage O.M."/>
            <person name="Pohl T."/>
            <person name="Merkel B.J."/>
            <person name="Hornburger P."/>
            <person name="Mueller R.-W."/>
            <person name="Bruemmer F."/>
            <person name="Labrenz M."/>
            <person name="Spormann A.M."/>
            <person name="Op den Camp H."/>
            <person name="Overmann J."/>
            <person name="Amann R."/>
            <person name="Jetten M.S.M."/>
            <person name="Mascher T."/>
            <person name="Medema M.H."/>
            <person name="Devos D.P."/>
            <person name="Kaster A.-K."/>
            <person name="Ovreas L."/>
            <person name="Rohde M."/>
            <person name="Galperin M.Y."/>
            <person name="Jogler C."/>
        </authorList>
    </citation>
    <scope>NUCLEOTIDE SEQUENCE [LARGE SCALE GENOMIC DNA]</scope>
    <source>
        <strain evidence="2 3">Poly30</strain>
    </source>
</reference>
<gene>
    <name evidence="2" type="ORF">Poly30_45880</name>
</gene>
<proteinExistence type="predicted"/>
<name>A0A518EY70_9BACT</name>
<dbReference type="RefSeq" id="WP_145202709.1">
    <property type="nucleotide sequence ID" value="NZ_CP036434.1"/>
</dbReference>
<keyword evidence="3" id="KW-1185">Reference proteome</keyword>
<evidence type="ECO:0000313" key="2">
    <source>
        <dbReference type="EMBL" id="QDV09032.1"/>
    </source>
</evidence>
<evidence type="ECO:0000256" key="1">
    <source>
        <dbReference type="SAM" id="MobiDB-lite"/>
    </source>
</evidence>